<name>A0ABD4XXQ1_STUST</name>
<gene>
    <name evidence="1" type="ORF">N5D09_02960</name>
</gene>
<proteinExistence type="predicted"/>
<comment type="caution">
    <text evidence="1">The sequence shown here is derived from an EMBL/GenBank/DDBJ whole genome shotgun (WGS) entry which is preliminary data.</text>
</comment>
<dbReference type="AlphaFoldDB" id="A0ABD4XXQ1"/>
<dbReference type="Proteomes" id="UP001161139">
    <property type="component" value="Unassembled WGS sequence"/>
</dbReference>
<organism evidence="1 2">
    <name type="scientific">Stutzerimonas stutzeri</name>
    <name type="common">Pseudomonas stutzeri</name>
    <dbReference type="NCBI Taxonomy" id="316"/>
    <lineage>
        <taxon>Bacteria</taxon>
        <taxon>Pseudomonadati</taxon>
        <taxon>Pseudomonadota</taxon>
        <taxon>Gammaproteobacteria</taxon>
        <taxon>Pseudomonadales</taxon>
        <taxon>Pseudomonadaceae</taxon>
        <taxon>Stutzerimonas</taxon>
    </lineage>
</organism>
<evidence type="ECO:0000313" key="1">
    <source>
        <dbReference type="EMBL" id="MDH0687047.1"/>
    </source>
</evidence>
<dbReference type="RefSeq" id="WP_034023683.1">
    <property type="nucleotide sequence ID" value="NZ_JAOCDG010000003.1"/>
</dbReference>
<protein>
    <submittedName>
        <fullName evidence="1">Uncharacterized protein</fullName>
    </submittedName>
</protein>
<sequence length="111" mass="12378">MSDRLPDDLPGGWEHVAEFEPHPLAVGQVWRKMGPIDALRIERVMLPGNPQYDGGAPGISVRRTVYSHRVKWAKDTGFWGGSQEMLHRRLQEGGYSLATPLTPSTEEQAQA</sequence>
<dbReference type="EMBL" id="JAOCDG010000003">
    <property type="protein sequence ID" value="MDH0687047.1"/>
    <property type="molecule type" value="Genomic_DNA"/>
</dbReference>
<reference evidence="1" key="1">
    <citation type="submission" date="2022-09" db="EMBL/GenBank/DDBJ databases">
        <title>Intensive care unit water sources are persistently colonized with multi-drug resistant bacteria and are the site of extensive horizontal gene transfer of antibiotic resistance genes.</title>
        <authorList>
            <person name="Diorio-Toth L."/>
        </authorList>
    </citation>
    <scope>NUCLEOTIDE SEQUENCE</scope>
    <source>
        <strain evidence="1">GD03864</strain>
    </source>
</reference>
<evidence type="ECO:0000313" key="2">
    <source>
        <dbReference type="Proteomes" id="UP001161139"/>
    </source>
</evidence>
<accession>A0ABD4XXQ1</accession>